<dbReference type="OrthoDB" id="2449179at2759"/>
<sequence>MAPTGHTSPRSGPTVPKSAKPANIRTSTFNSALHVGKQGSVKCSVLPKQSLSSIILNHIFKRTDIWSSSREPNAPCVTVQPPPAPQHPSGDHPKAAEFHIGAKPGRHLRASEEFAEGDQQAPLEGLASELRVEDGVGAEIDIYDIAVLKVLLESPSTQGRVHENDVRAVVFRDSGKVIPYGVTRRGLPVRSRYEERKQNRETDSMRQGGYSTLKALEPEIKSLRRVVRDIQRKRAQARVKLKKNEAGTLQGFRTANKVERAVTASVQAPSAGEQGNVVAFSSTDYGIRTMSEAVPQALDEIRTQINRHHVPSGSYLCANASIECFEDGLVSWDTKLDIIASM</sequence>
<gene>
    <name evidence="2" type="ORF">BCR41DRAFT_394333</name>
</gene>
<evidence type="ECO:0000256" key="1">
    <source>
        <dbReference type="SAM" id="MobiDB-lite"/>
    </source>
</evidence>
<keyword evidence="3" id="KW-1185">Reference proteome</keyword>
<dbReference type="RefSeq" id="XP_021883311.1">
    <property type="nucleotide sequence ID" value="XM_022028637.1"/>
</dbReference>
<comment type="caution">
    <text evidence="2">The sequence shown here is derived from an EMBL/GenBank/DDBJ whole genome shotgun (WGS) entry which is preliminary data.</text>
</comment>
<feature type="compositionally biased region" description="Polar residues" evidence="1">
    <location>
        <begin position="1"/>
        <end position="11"/>
    </location>
</feature>
<organism evidence="2 3">
    <name type="scientific">Lobosporangium transversale</name>
    <dbReference type="NCBI Taxonomy" id="64571"/>
    <lineage>
        <taxon>Eukaryota</taxon>
        <taxon>Fungi</taxon>
        <taxon>Fungi incertae sedis</taxon>
        <taxon>Mucoromycota</taxon>
        <taxon>Mortierellomycotina</taxon>
        <taxon>Mortierellomycetes</taxon>
        <taxon>Mortierellales</taxon>
        <taxon>Mortierellaceae</taxon>
        <taxon>Lobosporangium</taxon>
    </lineage>
</organism>
<proteinExistence type="predicted"/>
<evidence type="ECO:0000313" key="3">
    <source>
        <dbReference type="Proteomes" id="UP000193648"/>
    </source>
</evidence>
<dbReference type="AlphaFoldDB" id="A0A1Y2GTB1"/>
<dbReference type="GeneID" id="33570480"/>
<dbReference type="InParanoid" id="A0A1Y2GTB1"/>
<dbReference type="Proteomes" id="UP000193648">
    <property type="component" value="Unassembled WGS sequence"/>
</dbReference>
<protein>
    <submittedName>
        <fullName evidence="2">Uncharacterized protein</fullName>
    </submittedName>
</protein>
<reference evidence="2 3" key="1">
    <citation type="submission" date="2016-07" db="EMBL/GenBank/DDBJ databases">
        <title>Pervasive Adenine N6-methylation of Active Genes in Fungi.</title>
        <authorList>
            <consortium name="DOE Joint Genome Institute"/>
            <person name="Mondo S.J."/>
            <person name="Dannebaum R.O."/>
            <person name="Kuo R.C."/>
            <person name="Labutti K."/>
            <person name="Haridas S."/>
            <person name="Kuo A."/>
            <person name="Salamov A."/>
            <person name="Ahrendt S.R."/>
            <person name="Lipzen A."/>
            <person name="Sullivan W."/>
            <person name="Andreopoulos W.B."/>
            <person name="Clum A."/>
            <person name="Lindquist E."/>
            <person name="Daum C."/>
            <person name="Ramamoorthy G.K."/>
            <person name="Gryganskyi A."/>
            <person name="Culley D."/>
            <person name="Magnuson J.K."/>
            <person name="James T.Y."/>
            <person name="O'Malley M.A."/>
            <person name="Stajich J.E."/>
            <person name="Spatafora J.W."/>
            <person name="Visel A."/>
            <person name="Grigoriev I.V."/>
        </authorList>
    </citation>
    <scope>NUCLEOTIDE SEQUENCE [LARGE SCALE GENOMIC DNA]</scope>
    <source>
        <strain evidence="2 3">NRRL 3116</strain>
    </source>
</reference>
<dbReference type="EMBL" id="MCFF01000010">
    <property type="protein sequence ID" value="ORZ22757.1"/>
    <property type="molecule type" value="Genomic_DNA"/>
</dbReference>
<accession>A0A1Y2GTB1</accession>
<feature type="region of interest" description="Disordered" evidence="1">
    <location>
        <begin position="1"/>
        <end position="23"/>
    </location>
</feature>
<name>A0A1Y2GTB1_9FUNG</name>
<evidence type="ECO:0000313" key="2">
    <source>
        <dbReference type="EMBL" id="ORZ22757.1"/>
    </source>
</evidence>
<feature type="region of interest" description="Disordered" evidence="1">
    <location>
        <begin position="70"/>
        <end position="93"/>
    </location>
</feature>